<keyword evidence="2" id="KW-1185">Reference proteome</keyword>
<dbReference type="Gene3D" id="2.60.120.10">
    <property type="entry name" value="Jelly Rolls"/>
    <property type="match status" value="1"/>
</dbReference>
<protein>
    <submittedName>
        <fullName evidence="1">Cupin domain-containing protein</fullName>
    </submittedName>
</protein>
<proteinExistence type="predicted"/>
<reference evidence="1" key="1">
    <citation type="submission" date="2022-06" db="EMBL/GenBank/DDBJ databases">
        <title>Natrinema sp. a new haloarchaeum isolate from saline soil.</title>
        <authorList>
            <person name="Strakova D."/>
            <person name="Galisteo C."/>
            <person name="Sanchez-Porro C."/>
            <person name="Ventosa A."/>
        </authorList>
    </citation>
    <scope>NUCLEOTIDE SEQUENCE</scope>
    <source>
        <strain evidence="1">S1CR25-10</strain>
    </source>
</reference>
<evidence type="ECO:0000313" key="2">
    <source>
        <dbReference type="Proteomes" id="UP001154061"/>
    </source>
</evidence>
<dbReference type="InterPro" id="IPR011051">
    <property type="entry name" value="RmlC_Cupin_sf"/>
</dbReference>
<dbReference type="EMBL" id="JAMQOT010000004">
    <property type="protein sequence ID" value="MDF9746347.1"/>
    <property type="molecule type" value="Genomic_DNA"/>
</dbReference>
<organism evidence="1 2">
    <name type="scientific">Natrinema salsiterrestre</name>
    <dbReference type="NCBI Taxonomy" id="2950540"/>
    <lineage>
        <taxon>Archaea</taxon>
        <taxon>Methanobacteriati</taxon>
        <taxon>Methanobacteriota</taxon>
        <taxon>Stenosarchaea group</taxon>
        <taxon>Halobacteria</taxon>
        <taxon>Halobacteriales</taxon>
        <taxon>Natrialbaceae</taxon>
        <taxon>Natrinema</taxon>
    </lineage>
</organism>
<dbReference type="InterPro" id="IPR014710">
    <property type="entry name" value="RmlC-like_jellyroll"/>
</dbReference>
<dbReference type="Proteomes" id="UP001154061">
    <property type="component" value="Unassembled WGS sequence"/>
</dbReference>
<evidence type="ECO:0000313" key="1">
    <source>
        <dbReference type="EMBL" id="MDF9746347.1"/>
    </source>
</evidence>
<dbReference type="RefSeq" id="WP_277521900.1">
    <property type="nucleotide sequence ID" value="NZ_JAMQOT010000004.1"/>
</dbReference>
<name>A0A9Q4L2B3_9EURY</name>
<accession>A0A9Q4L2B3</accession>
<dbReference type="SUPFAM" id="SSF51182">
    <property type="entry name" value="RmlC-like cupins"/>
    <property type="match status" value="1"/>
</dbReference>
<dbReference type="AlphaFoldDB" id="A0A9Q4L2B3"/>
<comment type="caution">
    <text evidence="1">The sequence shown here is derived from an EMBL/GenBank/DDBJ whole genome shotgun (WGS) entry which is preliminary data.</text>
</comment>
<gene>
    <name evidence="1" type="ORF">NDI89_12215</name>
</gene>
<sequence>MNQSKEELAVVMETPDAVVQHQAGFGGATEDDEMAAEHFRISAGTDLTPLLEGLHEDRCQCPHWGYVIDGEITVQYSDGSEEVDEAGDLVYWPPGHTLWVGDDDAEFVLFSPHEEHTDVFDHMATRMED</sequence>